<protein>
    <submittedName>
        <fullName evidence="2">Uncharacterized protein LOC111121637</fullName>
    </submittedName>
</protein>
<name>A0A8B8CSB2_CRAVI</name>
<evidence type="ECO:0000313" key="2">
    <source>
        <dbReference type="RefSeq" id="XP_022318703.1"/>
    </source>
</evidence>
<dbReference type="Proteomes" id="UP000694844">
    <property type="component" value="Chromosome 2"/>
</dbReference>
<dbReference type="OrthoDB" id="10502040at2759"/>
<proteinExistence type="predicted"/>
<dbReference type="RefSeq" id="XP_022318703.1">
    <property type="nucleotide sequence ID" value="XM_022462995.1"/>
</dbReference>
<sequence length="316" mass="33906">MLKKFPSVQIPDDIFDPCFASVKEAFAKAYPSLPKNLYTPVDLVAQPAPKYVKELPKYAFPAYVAGGILWAPYRLPTSNFPMLVPFFYATAKLAIDQYPILLPFSQLTASQPKYGREYPIYLPFMSHRVKKNSGFACGSFIFLPFPAGKKAFFHYRLFRLDISDWQPEERPDPAPEPEPIYKPVPVPVPVPVPEPIPVMSVPFASPEVAPLIPGGIPSSLTGFSSGFSAPATVFAANANILPARGPVIGPGSYAPGAVLGAGKFDDFESYGSFSSAVTSGFGDASFADFKPMSGFSFGGPLSVSASISGPSGGGYY</sequence>
<reference evidence="2" key="1">
    <citation type="submission" date="2025-08" db="UniProtKB">
        <authorList>
            <consortium name="RefSeq"/>
        </authorList>
    </citation>
    <scope>IDENTIFICATION</scope>
    <source>
        <tissue evidence="2">Whole sample</tissue>
    </source>
</reference>
<dbReference type="AlphaFoldDB" id="A0A8B8CSB2"/>
<keyword evidence="1" id="KW-1185">Reference proteome</keyword>
<dbReference type="GeneID" id="111121637"/>
<evidence type="ECO:0000313" key="1">
    <source>
        <dbReference type="Proteomes" id="UP000694844"/>
    </source>
</evidence>
<dbReference type="KEGG" id="cvn:111121637"/>
<accession>A0A8B8CSB2</accession>
<gene>
    <name evidence="2" type="primary">LOC111121637</name>
</gene>
<organism evidence="1 2">
    <name type="scientific">Crassostrea virginica</name>
    <name type="common">Eastern oyster</name>
    <dbReference type="NCBI Taxonomy" id="6565"/>
    <lineage>
        <taxon>Eukaryota</taxon>
        <taxon>Metazoa</taxon>
        <taxon>Spiralia</taxon>
        <taxon>Lophotrochozoa</taxon>
        <taxon>Mollusca</taxon>
        <taxon>Bivalvia</taxon>
        <taxon>Autobranchia</taxon>
        <taxon>Pteriomorphia</taxon>
        <taxon>Ostreida</taxon>
        <taxon>Ostreoidea</taxon>
        <taxon>Ostreidae</taxon>
        <taxon>Crassostrea</taxon>
    </lineage>
</organism>